<reference evidence="1 2" key="1">
    <citation type="submission" date="2020-08" db="EMBL/GenBank/DDBJ databases">
        <authorList>
            <person name="Koutsovoulos G."/>
            <person name="Danchin GJ E."/>
        </authorList>
    </citation>
    <scope>NUCLEOTIDE SEQUENCE [LARGE SCALE GENOMIC DNA]</scope>
</reference>
<evidence type="ECO:0000313" key="2">
    <source>
        <dbReference type="Proteomes" id="UP000580250"/>
    </source>
</evidence>
<evidence type="ECO:0000313" key="1">
    <source>
        <dbReference type="EMBL" id="CAD2209551.1"/>
    </source>
</evidence>
<name>A0A6V7YDF8_MELEN</name>
<protein>
    <submittedName>
        <fullName evidence="1">Uncharacterized protein</fullName>
    </submittedName>
</protein>
<proteinExistence type="predicted"/>
<gene>
    <name evidence="1" type="ORF">MENT_LOCUS63731</name>
</gene>
<dbReference type="EMBL" id="CAJEWN010004299">
    <property type="protein sequence ID" value="CAD2209551.1"/>
    <property type="molecule type" value="Genomic_DNA"/>
</dbReference>
<accession>A0A6V7YDF8</accession>
<comment type="caution">
    <text evidence="1">The sequence shown here is derived from an EMBL/GenBank/DDBJ whole genome shotgun (WGS) entry which is preliminary data.</text>
</comment>
<dbReference type="AlphaFoldDB" id="A0A6V7YDF8"/>
<dbReference type="Proteomes" id="UP000580250">
    <property type="component" value="Unassembled WGS sequence"/>
</dbReference>
<organism evidence="1 2">
    <name type="scientific">Meloidogyne enterolobii</name>
    <name type="common">Root-knot nematode worm</name>
    <name type="synonym">Meloidogyne mayaguensis</name>
    <dbReference type="NCBI Taxonomy" id="390850"/>
    <lineage>
        <taxon>Eukaryota</taxon>
        <taxon>Metazoa</taxon>
        <taxon>Ecdysozoa</taxon>
        <taxon>Nematoda</taxon>
        <taxon>Chromadorea</taxon>
        <taxon>Rhabditida</taxon>
        <taxon>Tylenchina</taxon>
        <taxon>Tylenchomorpha</taxon>
        <taxon>Tylenchoidea</taxon>
        <taxon>Meloidogynidae</taxon>
        <taxon>Meloidogyninae</taxon>
        <taxon>Meloidogyne</taxon>
    </lineage>
</organism>
<sequence>MEGDQLKKYWLKFAKNFLTSSGIINSFAGEEFKKMKLGSPEDDKSLDLVIKLTTQLAKNLKEAEETNKLLVEAREYIESVCGVGSKLTAKRGLKRSHSHSSTSPTKKKYCFFCNIYVMNEDYNAHLESDKHIELVKLNKLTPPTSSSKMDN</sequence>